<evidence type="ECO:0000313" key="1">
    <source>
        <dbReference type="EMBL" id="EPS39038.1"/>
    </source>
</evidence>
<dbReference type="HOGENOM" id="CLU_973244_0_0_1"/>
<gene>
    <name evidence="1" type="ORF">H072_7189</name>
</gene>
<sequence length="286" mass="32428">MSLSNPFRFFDSAFEGFICETQGLGFLEALSFTEHRTEIESEELRQEIMKRSNDISPTNTNDPNPLDTWSPITQPLQSETSSFCSSTLSPRSPSPLIQLEYPASDISTEYYSESKTCSEMSGEHYSSQQPSPQLLYEKSEALVDRILPTPLPGDWITAVMELQSKLSDYEKLQQSAKYQIDGAATVPVPEHVCNKIYAPDQVFILSQRLLDICKMAYPELNTSHSSIKRTPEWNNSLPELQTEFYQQSIVFTIPRYFVDNVTDILPLTNTGNISQPIICTGNIYEY</sequence>
<reference evidence="2" key="2">
    <citation type="submission" date="2013-04" db="EMBL/GenBank/DDBJ databases">
        <title>Genomic mechanisms accounting for the adaptation to parasitism in nematode-trapping fungi.</title>
        <authorList>
            <person name="Ahren D.G."/>
        </authorList>
    </citation>
    <scope>NUCLEOTIDE SEQUENCE [LARGE SCALE GENOMIC DNA]</scope>
    <source>
        <strain evidence="2">CBS 200.50</strain>
    </source>
</reference>
<dbReference type="Proteomes" id="UP000015100">
    <property type="component" value="Unassembled WGS sequence"/>
</dbReference>
<protein>
    <submittedName>
        <fullName evidence="1">Uncharacterized protein</fullName>
    </submittedName>
</protein>
<name>S8BIA4_DACHA</name>
<comment type="caution">
    <text evidence="1">The sequence shown here is derived from an EMBL/GenBank/DDBJ whole genome shotgun (WGS) entry which is preliminary data.</text>
</comment>
<proteinExistence type="predicted"/>
<reference evidence="1 2" key="1">
    <citation type="journal article" date="2013" name="PLoS Genet.">
        <title>Genomic mechanisms accounting for the adaptation to parasitism in nematode-trapping fungi.</title>
        <authorList>
            <person name="Meerupati T."/>
            <person name="Andersson K.M."/>
            <person name="Friman E."/>
            <person name="Kumar D."/>
            <person name="Tunlid A."/>
            <person name="Ahren D."/>
        </authorList>
    </citation>
    <scope>NUCLEOTIDE SEQUENCE [LARGE SCALE GENOMIC DNA]</scope>
    <source>
        <strain evidence="1 2">CBS 200.50</strain>
    </source>
</reference>
<dbReference type="EMBL" id="AQGS01000498">
    <property type="protein sequence ID" value="EPS39038.1"/>
    <property type="molecule type" value="Genomic_DNA"/>
</dbReference>
<keyword evidence="2" id="KW-1185">Reference proteome</keyword>
<organism evidence="1 2">
    <name type="scientific">Dactylellina haptotyla (strain CBS 200.50)</name>
    <name type="common">Nematode-trapping fungus</name>
    <name type="synonym">Monacrosporium haptotylum</name>
    <dbReference type="NCBI Taxonomy" id="1284197"/>
    <lineage>
        <taxon>Eukaryota</taxon>
        <taxon>Fungi</taxon>
        <taxon>Dikarya</taxon>
        <taxon>Ascomycota</taxon>
        <taxon>Pezizomycotina</taxon>
        <taxon>Orbiliomycetes</taxon>
        <taxon>Orbiliales</taxon>
        <taxon>Orbiliaceae</taxon>
        <taxon>Dactylellina</taxon>
    </lineage>
</organism>
<evidence type="ECO:0000313" key="2">
    <source>
        <dbReference type="Proteomes" id="UP000015100"/>
    </source>
</evidence>
<accession>S8BIA4</accession>
<dbReference type="AlphaFoldDB" id="S8BIA4"/>